<reference evidence="4" key="1">
    <citation type="submission" date="2016-07" db="EMBL/GenBank/DDBJ databases">
        <title>Nontailed viruses are major unrecognized killers of bacteria in the ocean.</title>
        <authorList>
            <person name="Kauffman K."/>
            <person name="Hussain F."/>
            <person name="Yang J."/>
            <person name="Arevalo P."/>
            <person name="Brown J."/>
            <person name="Cutler M."/>
            <person name="Kelly L."/>
            <person name="Polz M.F."/>
        </authorList>
    </citation>
    <scope>NUCLEOTIDE SEQUENCE [LARGE SCALE GENOMIC DNA]</scope>
    <source>
        <strain evidence="4">10N.222.48.A2</strain>
    </source>
</reference>
<sequence length="228" mass="24995">MSFSPRASWLLLILLVSPLSLAEKGYSQEELKALAKQEQTIAAPTNHSELTTFLERGQQHKQEALSMNQHLDNVLQDSPLASVLGVPQENPNKKAQGVMVFVSLSMPDNALRQLLKQSQQYQVPLVIRGVLPEGMVPTASRILSLLEADDEEMAIDSGFAISPQWFRQFNITHVPVFVAIGEACNEASCPQSDYDMVHGNLSLPNALTILSQGDVGHIAKQVLNRSSP</sequence>
<dbReference type="EMBL" id="SYVV01000057">
    <property type="protein sequence ID" value="TKG27272.1"/>
    <property type="molecule type" value="Genomic_DNA"/>
</dbReference>
<evidence type="ECO:0000313" key="2">
    <source>
        <dbReference type="EMBL" id="PMP12851.1"/>
    </source>
</evidence>
<dbReference type="AlphaFoldDB" id="A0A2N7NG22"/>
<dbReference type="Pfam" id="PF09673">
    <property type="entry name" value="TrbC_Ftype"/>
    <property type="match status" value="1"/>
</dbReference>
<gene>
    <name evidence="3" type="primary">trbC</name>
    <name evidence="2" type="ORF">BCS92_18035</name>
    <name evidence="3" type="ORF">FC057_23555</name>
</gene>
<dbReference type="Proteomes" id="UP000235579">
    <property type="component" value="Unassembled WGS sequence"/>
</dbReference>
<evidence type="ECO:0000313" key="4">
    <source>
        <dbReference type="Proteomes" id="UP000235579"/>
    </source>
</evidence>
<protein>
    <submittedName>
        <fullName evidence="2">Type-F conjugative transfer system pilin assembly protein TrbC</fullName>
    </submittedName>
</protein>
<comment type="caution">
    <text evidence="2">The sequence shown here is derived from an EMBL/GenBank/DDBJ whole genome shotgun (WGS) entry which is preliminary data.</text>
</comment>
<keyword evidence="1" id="KW-0732">Signal</keyword>
<dbReference type="RefSeq" id="WP_017082646.1">
    <property type="nucleotide sequence ID" value="NZ_MDBP01000050.1"/>
</dbReference>
<reference evidence="3 5" key="4">
    <citation type="submission" date="2019-04" db="EMBL/GenBank/DDBJ databases">
        <title>A reverse ecology approach based on a biological definition of microbial populations.</title>
        <authorList>
            <person name="Arevalo P."/>
            <person name="Vaninsberghe D."/>
            <person name="Elsherbini J."/>
            <person name="Gore J."/>
            <person name="Polz M."/>
        </authorList>
    </citation>
    <scope>NUCLEOTIDE SEQUENCE [LARGE SCALE GENOMIC DNA]</scope>
    <source>
        <strain evidence="3 5">10N.222.45.A8</strain>
    </source>
</reference>
<reference evidence="2" key="3">
    <citation type="journal article" date="2018" name="Nature">
        <title>A major lineage of non-tailed dsDNA viruses as unrecognized killers of marine bacteria.</title>
        <authorList>
            <person name="Kauffman K.M."/>
            <person name="Hussain F.A."/>
            <person name="Yang J."/>
            <person name="Arevalo P."/>
            <person name="Brown J.M."/>
            <person name="Chang W.K."/>
            <person name="VanInsberghe D."/>
            <person name="Elsherbini J."/>
            <person name="Sharma R.S."/>
            <person name="Cutler M.B."/>
            <person name="Kelly L."/>
            <person name="Polz M.F."/>
        </authorList>
    </citation>
    <scope>NUCLEOTIDE SEQUENCE</scope>
    <source>
        <strain evidence="2">10N.222.48.A2</strain>
    </source>
</reference>
<accession>A0A2N7NG22</accession>
<dbReference type="Proteomes" id="UP000308018">
    <property type="component" value="Unassembled WGS sequence"/>
</dbReference>
<evidence type="ECO:0000256" key="1">
    <source>
        <dbReference type="SAM" id="SignalP"/>
    </source>
</evidence>
<feature type="chain" id="PRO_5030054158" evidence="1">
    <location>
        <begin position="23"/>
        <end position="228"/>
    </location>
</feature>
<reference evidence="2" key="2">
    <citation type="submission" date="2016-07" db="EMBL/GenBank/DDBJ databases">
        <authorList>
            <person name="Wan K."/>
            <person name="Booth B."/>
            <person name="Spirohn K."/>
            <person name="Hao T."/>
            <person name="Hu Y."/>
            <person name="Calderwood M."/>
            <person name="Hill D."/>
            <person name="Mohr S."/>
            <person name="Vidal M."/>
            <person name="Celniker S."/>
            <person name="Perrimon N."/>
        </authorList>
    </citation>
    <scope>NUCLEOTIDE SEQUENCE</scope>
    <source>
        <strain evidence="2">10N.222.48.A2</strain>
    </source>
</reference>
<dbReference type="InterPro" id="IPR014113">
    <property type="entry name" value="T4SS_TrbC_subgr"/>
</dbReference>
<proteinExistence type="predicted"/>
<organism evidence="2 4">
    <name type="scientific">Vibrio tasmaniensis</name>
    <dbReference type="NCBI Taxonomy" id="212663"/>
    <lineage>
        <taxon>Bacteria</taxon>
        <taxon>Pseudomonadati</taxon>
        <taxon>Pseudomonadota</taxon>
        <taxon>Gammaproteobacteria</taxon>
        <taxon>Vibrionales</taxon>
        <taxon>Vibrionaceae</taxon>
        <taxon>Vibrio</taxon>
    </lineage>
</organism>
<name>A0A2N7NG22_9VIBR</name>
<feature type="signal peptide" evidence="1">
    <location>
        <begin position="1"/>
        <end position="22"/>
    </location>
</feature>
<dbReference type="EMBL" id="MDBP01000050">
    <property type="protein sequence ID" value="PMP12851.1"/>
    <property type="molecule type" value="Genomic_DNA"/>
</dbReference>
<dbReference type="InterPro" id="IPR019106">
    <property type="entry name" value="T4SS_TrbC"/>
</dbReference>
<evidence type="ECO:0000313" key="5">
    <source>
        <dbReference type="Proteomes" id="UP000308018"/>
    </source>
</evidence>
<evidence type="ECO:0000313" key="3">
    <source>
        <dbReference type="EMBL" id="TKG27272.1"/>
    </source>
</evidence>
<dbReference type="NCBIfam" id="TIGR02742">
    <property type="entry name" value="TrbC_Ftype"/>
    <property type="match status" value="1"/>
</dbReference>